<dbReference type="InterPro" id="IPR037522">
    <property type="entry name" value="HD_GYP_dom"/>
</dbReference>
<accession>A0A0S6U7W6</accession>
<feature type="domain" description="HD-GYP" evidence="3">
    <location>
        <begin position="74"/>
        <end position="268"/>
    </location>
</feature>
<dbReference type="CDD" id="cd00077">
    <property type="entry name" value="HDc"/>
    <property type="match status" value="1"/>
</dbReference>
<dbReference type="PROSITE" id="PS51832">
    <property type="entry name" value="HD_GYP"/>
    <property type="match status" value="1"/>
</dbReference>
<evidence type="ECO:0000259" key="2">
    <source>
        <dbReference type="PROSITE" id="PS51831"/>
    </source>
</evidence>
<dbReference type="SMART" id="SM00471">
    <property type="entry name" value="HDc"/>
    <property type="match status" value="1"/>
</dbReference>
<organism evidence="4">
    <name type="scientific">Moorella thermoacetica Y72</name>
    <dbReference type="NCBI Taxonomy" id="1325331"/>
    <lineage>
        <taxon>Bacteria</taxon>
        <taxon>Bacillati</taxon>
        <taxon>Bacillota</taxon>
        <taxon>Clostridia</taxon>
        <taxon>Neomoorellales</taxon>
        <taxon>Neomoorellaceae</taxon>
        <taxon>Neomoorella</taxon>
    </lineage>
</organism>
<name>A0A0S6U7W6_NEOTH</name>
<feature type="compositionally biased region" description="Polar residues" evidence="1">
    <location>
        <begin position="7"/>
        <end position="24"/>
    </location>
</feature>
<sequence>MKKTRLNRQQGQATELTGTATTGQPFKEGELAFPEIVAVAAAKEKLLLHIREMEELYKVLHKRVQELDKARREHQDMFLAAMETLARTLKAKDGYTRGHSERVSGYAVRLASRLGLEKDTVEKLRLAASLHDLGKIGIHDTILNKATPLTAAEFALIKQHPDIGARILQPMAPLKELLPWIRHHHERYDGMGYPDGLRGEAIPLGARIIAMADSFDAMTSDRPYRRALPLKAALEQIRQGAGTQFDPQLAFTWLELYPPDLQPQVDTG</sequence>
<evidence type="ECO:0000313" key="4">
    <source>
        <dbReference type="EMBL" id="GAF25066.1"/>
    </source>
</evidence>
<gene>
    <name evidence="4" type="ORF">MTY_0395</name>
</gene>
<protein>
    <submittedName>
        <fullName evidence="4">HD-GYP domain</fullName>
    </submittedName>
</protein>
<feature type="domain" description="HD" evidence="2">
    <location>
        <begin position="96"/>
        <end position="218"/>
    </location>
</feature>
<dbReference type="Gene3D" id="1.10.3210.10">
    <property type="entry name" value="Hypothetical protein af1432"/>
    <property type="match status" value="1"/>
</dbReference>
<evidence type="ECO:0000256" key="1">
    <source>
        <dbReference type="SAM" id="MobiDB-lite"/>
    </source>
</evidence>
<dbReference type="RefSeq" id="WP_025773159.1">
    <property type="nucleotide sequence ID" value="NZ_DF238840.1"/>
</dbReference>
<dbReference type="Proteomes" id="UP000063718">
    <property type="component" value="Unassembled WGS sequence"/>
</dbReference>
<dbReference type="SUPFAM" id="SSF109604">
    <property type="entry name" value="HD-domain/PDEase-like"/>
    <property type="match status" value="1"/>
</dbReference>
<dbReference type="PANTHER" id="PTHR43155:SF2">
    <property type="entry name" value="CYCLIC DI-GMP PHOSPHODIESTERASE PA4108"/>
    <property type="match status" value="1"/>
</dbReference>
<dbReference type="PANTHER" id="PTHR43155">
    <property type="entry name" value="CYCLIC DI-GMP PHOSPHODIESTERASE PA4108-RELATED"/>
    <property type="match status" value="1"/>
</dbReference>
<dbReference type="InterPro" id="IPR006674">
    <property type="entry name" value="HD_domain"/>
</dbReference>
<proteinExistence type="predicted"/>
<dbReference type="InterPro" id="IPR003607">
    <property type="entry name" value="HD/PDEase_dom"/>
</dbReference>
<evidence type="ECO:0000259" key="3">
    <source>
        <dbReference type="PROSITE" id="PS51832"/>
    </source>
</evidence>
<dbReference type="Pfam" id="PF13487">
    <property type="entry name" value="HD_5"/>
    <property type="match status" value="1"/>
</dbReference>
<dbReference type="EMBL" id="DF238840">
    <property type="protein sequence ID" value="GAF25066.1"/>
    <property type="molecule type" value="Genomic_DNA"/>
</dbReference>
<feature type="region of interest" description="Disordered" evidence="1">
    <location>
        <begin position="1"/>
        <end position="24"/>
    </location>
</feature>
<dbReference type="AlphaFoldDB" id="A0A0S6U7W6"/>
<reference evidence="4" key="1">
    <citation type="journal article" date="2014" name="Gene">
        <title>Genome-guided analysis of transformation efficiency and carbon dioxide assimilation by Moorella thermoacetica Y72.</title>
        <authorList>
            <person name="Tsukahara K."/>
            <person name="Kita A."/>
            <person name="Nakashimada Y."/>
            <person name="Hoshino T."/>
            <person name="Murakami K."/>
        </authorList>
    </citation>
    <scope>NUCLEOTIDE SEQUENCE [LARGE SCALE GENOMIC DNA]</scope>
    <source>
        <strain evidence="4">Y72</strain>
    </source>
</reference>
<dbReference type="PROSITE" id="PS51831">
    <property type="entry name" value="HD"/>
    <property type="match status" value="1"/>
</dbReference>